<evidence type="ECO:0000256" key="1">
    <source>
        <dbReference type="SAM" id="MobiDB-lite"/>
    </source>
</evidence>
<organism evidence="2 3">
    <name type="scientific">Batillaria attramentaria</name>
    <dbReference type="NCBI Taxonomy" id="370345"/>
    <lineage>
        <taxon>Eukaryota</taxon>
        <taxon>Metazoa</taxon>
        <taxon>Spiralia</taxon>
        <taxon>Lophotrochozoa</taxon>
        <taxon>Mollusca</taxon>
        <taxon>Gastropoda</taxon>
        <taxon>Caenogastropoda</taxon>
        <taxon>Sorbeoconcha</taxon>
        <taxon>Cerithioidea</taxon>
        <taxon>Batillariidae</taxon>
        <taxon>Batillaria</taxon>
    </lineage>
</organism>
<proteinExistence type="predicted"/>
<evidence type="ECO:0000313" key="3">
    <source>
        <dbReference type="Proteomes" id="UP001519460"/>
    </source>
</evidence>
<protein>
    <submittedName>
        <fullName evidence="2">Uncharacterized protein</fullName>
    </submittedName>
</protein>
<reference evidence="2 3" key="1">
    <citation type="journal article" date="2023" name="Sci. Data">
        <title>Genome assembly of the Korean intertidal mud-creeper Batillaria attramentaria.</title>
        <authorList>
            <person name="Patra A.K."/>
            <person name="Ho P.T."/>
            <person name="Jun S."/>
            <person name="Lee S.J."/>
            <person name="Kim Y."/>
            <person name="Won Y.J."/>
        </authorList>
    </citation>
    <scope>NUCLEOTIDE SEQUENCE [LARGE SCALE GENOMIC DNA]</scope>
    <source>
        <strain evidence="2">Wonlab-2016</strain>
    </source>
</reference>
<keyword evidence="3" id="KW-1185">Reference proteome</keyword>
<accession>A0ABD0LJG2</accession>
<feature type="region of interest" description="Disordered" evidence="1">
    <location>
        <begin position="21"/>
        <end position="56"/>
    </location>
</feature>
<evidence type="ECO:0000313" key="2">
    <source>
        <dbReference type="EMBL" id="KAK7499248.1"/>
    </source>
</evidence>
<dbReference type="AlphaFoldDB" id="A0ABD0LJG2"/>
<feature type="compositionally biased region" description="Polar residues" evidence="1">
    <location>
        <begin position="21"/>
        <end position="31"/>
    </location>
</feature>
<gene>
    <name evidence="2" type="ORF">BaRGS_00009508</name>
</gene>
<dbReference type="Proteomes" id="UP001519460">
    <property type="component" value="Unassembled WGS sequence"/>
</dbReference>
<name>A0ABD0LJG2_9CAEN</name>
<dbReference type="EMBL" id="JACVVK020000045">
    <property type="protein sequence ID" value="KAK7499248.1"/>
    <property type="molecule type" value="Genomic_DNA"/>
</dbReference>
<comment type="caution">
    <text evidence="2">The sequence shown here is derived from an EMBL/GenBank/DDBJ whole genome shotgun (WGS) entry which is preliminary data.</text>
</comment>
<sequence>MFSDVHCPVELRIANYAAKSEINSSSTSDGVSSMKRASVTAADGHEKAFHHSSRTARPKWRQECVAGTFVKNLDDNRIAQLNAALYRSLCVNSGSSTQQDVDRLTADVTAIMTDSARSLNLIT</sequence>